<dbReference type="GO" id="GO:0004674">
    <property type="term" value="F:protein serine/threonine kinase activity"/>
    <property type="evidence" value="ECO:0007669"/>
    <property type="project" value="UniProtKB-KW"/>
</dbReference>
<evidence type="ECO:0000256" key="16">
    <source>
        <dbReference type="ARBA" id="ARBA00023180"/>
    </source>
</evidence>
<feature type="domain" description="Protein kinase" evidence="22">
    <location>
        <begin position="1"/>
        <end position="264"/>
    </location>
</feature>
<dbReference type="InterPro" id="IPR008271">
    <property type="entry name" value="Ser/Thr_kinase_AS"/>
</dbReference>
<keyword evidence="16" id="KW-0325">Glycoprotein</keyword>
<dbReference type="InterPro" id="IPR001611">
    <property type="entry name" value="Leu-rich_rpt"/>
</dbReference>
<gene>
    <name evidence="23" type="ORF">DARMORV10_C03P76050.1</name>
</gene>
<evidence type="ECO:0000256" key="11">
    <source>
        <dbReference type="ARBA" id="ARBA00022777"/>
    </source>
</evidence>
<name>A0A816IRP8_BRANA</name>
<dbReference type="FunFam" id="3.30.200.20:FF:000217">
    <property type="entry name" value="probable LRR receptor-like serine/threonine-protein kinase At1g53430"/>
    <property type="match status" value="3"/>
</dbReference>
<accession>A0A816IRP8</accession>
<evidence type="ECO:0000259" key="22">
    <source>
        <dbReference type="PROSITE" id="PS50011"/>
    </source>
</evidence>
<keyword evidence="13 21" id="KW-1133">Transmembrane helix</keyword>
<dbReference type="SUPFAM" id="SSF52058">
    <property type="entry name" value="L domain-like"/>
    <property type="match status" value="2"/>
</dbReference>
<dbReference type="InterPro" id="IPR017441">
    <property type="entry name" value="Protein_kinase_ATP_BS"/>
</dbReference>
<feature type="binding site" evidence="19">
    <location>
        <position position="1857"/>
    </location>
    <ligand>
        <name>ATP</name>
        <dbReference type="ChEBI" id="CHEBI:30616"/>
    </ligand>
</feature>
<dbReference type="Proteomes" id="UP001295469">
    <property type="component" value="Chromosome C03"/>
</dbReference>
<dbReference type="PROSITE" id="PS00107">
    <property type="entry name" value="PROTEIN_KINASE_ATP"/>
    <property type="match status" value="2"/>
</dbReference>
<evidence type="ECO:0000256" key="9">
    <source>
        <dbReference type="ARBA" id="ARBA00022737"/>
    </source>
</evidence>
<evidence type="ECO:0000256" key="8">
    <source>
        <dbReference type="ARBA" id="ARBA00022729"/>
    </source>
</evidence>
<dbReference type="FunFam" id="2.60.120.430:FF:000004">
    <property type="entry name" value="Putative leucine-rich repeat receptor-like serine/threonine-protein kinase"/>
    <property type="match status" value="2"/>
</dbReference>
<evidence type="ECO:0000256" key="6">
    <source>
        <dbReference type="ARBA" id="ARBA00022679"/>
    </source>
</evidence>
<comment type="catalytic activity">
    <reaction evidence="18">
        <text>L-seryl-[protein] + ATP = O-phospho-L-seryl-[protein] + ADP + H(+)</text>
        <dbReference type="Rhea" id="RHEA:17989"/>
        <dbReference type="Rhea" id="RHEA-COMP:9863"/>
        <dbReference type="Rhea" id="RHEA-COMP:11604"/>
        <dbReference type="ChEBI" id="CHEBI:15378"/>
        <dbReference type="ChEBI" id="CHEBI:29999"/>
        <dbReference type="ChEBI" id="CHEBI:30616"/>
        <dbReference type="ChEBI" id="CHEBI:83421"/>
        <dbReference type="ChEBI" id="CHEBI:456216"/>
        <dbReference type="EC" id="2.7.11.1"/>
    </reaction>
</comment>
<dbReference type="SMART" id="SM00369">
    <property type="entry name" value="LRR_TYP"/>
    <property type="match status" value="5"/>
</dbReference>
<evidence type="ECO:0000256" key="5">
    <source>
        <dbReference type="ARBA" id="ARBA00022614"/>
    </source>
</evidence>
<dbReference type="FunFam" id="1.10.510.10:FF:000044">
    <property type="entry name" value="Putative LRR receptor-like serine/threonine-protein kinase"/>
    <property type="match status" value="3"/>
</dbReference>
<dbReference type="EMBL" id="HG994367">
    <property type="protein sequence ID" value="CAF1709772.1"/>
    <property type="molecule type" value="Genomic_DNA"/>
</dbReference>
<dbReference type="InterPro" id="IPR032675">
    <property type="entry name" value="LRR_dom_sf"/>
</dbReference>
<feature type="domain" description="Protein kinase" evidence="22">
    <location>
        <begin position="1829"/>
        <end position="2102"/>
    </location>
</feature>
<dbReference type="Pfam" id="PF11721">
    <property type="entry name" value="Malectin"/>
    <property type="match status" value="2"/>
</dbReference>
<keyword evidence="5" id="KW-0433">Leucine-rich repeat</keyword>
<dbReference type="Gene3D" id="3.30.200.20">
    <property type="entry name" value="Phosphorylase Kinase, domain 1"/>
    <property type="match status" value="3"/>
</dbReference>
<dbReference type="InterPro" id="IPR001245">
    <property type="entry name" value="Ser-Thr/Tyr_kinase_cat_dom"/>
</dbReference>
<feature type="region of interest" description="Disordered" evidence="20">
    <location>
        <begin position="2129"/>
        <end position="2149"/>
    </location>
</feature>
<keyword evidence="6" id="KW-0808">Transferase</keyword>
<keyword evidence="9" id="KW-0677">Repeat</keyword>
<dbReference type="GO" id="GO:0005524">
    <property type="term" value="F:ATP binding"/>
    <property type="evidence" value="ECO:0007669"/>
    <property type="project" value="UniProtKB-UniRule"/>
</dbReference>
<keyword evidence="8" id="KW-0732">Signal</keyword>
<dbReference type="Gene3D" id="3.80.10.10">
    <property type="entry name" value="Ribonuclease Inhibitor"/>
    <property type="match status" value="5"/>
</dbReference>
<evidence type="ECO:0000256" key="14">
    <source>
        <dbReference type="ARBA" id="ARBA00023136"/>
    </source>
</evidence>
<dbReference type="InterPro" id="IPR051824">
    <property type="entry name" value="LRR_Rcpt-Like_S/T_Kinase"/>
</dbReference>
<evidence type="ECO:0000256" key="19">
    <source>
        <dbReference type="PROSITE-ProRule" id="PRU10141"/>
    </source>
</evidence>
<dbReference type="InterPro" id="IPR021720">
    <property type="entry name" value="Malectin_dom"/>
</dbReference>
<dbReference type="FunFam" id="3.80.10.10:FF:000095">
    <property type="entry name" value="LRR receptor-like serine/threonine-protein kinase GSO1"/>
    <property type="match status" value="1"/>
</dbReference>
<feature type="domain" description="Protein kinase" evidence="22">
    <location>
        <begin position="933"/>
        <end position="1212"/>
    </location>
</feature>
<evidence type="ECO:0000256" key="1">
    <source>
        <dbReference type="ARBA" id="ARBA00004479"/>
    </source>
</evidence>
<dbReference type="InterPro" id="IPR003591">
    <property type="entry name" value="Leu-rich_rpt_typical-subtyp"/>
</dbReference>
<proteinExistence type="predicted"/>
<feature type="binding site" evidence="19">
    <location>
        <position position="961"/>
    </location>
    <ligand>
        <name>ATP</name>
        <dbReference type="ChEBI" id="CHEBI:30616"/>
    </ligand>
</feature>
<evidence type="ECO:0000256" key="18">
    <source>
        <dbReference type="ARBA" id="ARBA00048679"/>
    </source>
</evidence>
<feature type="transmembrane region" description="Helical" evidence="21">
    <location>
        <begin position="1772"/>
        <end position="1792"/>
    </location>
</feature>
<reference evidence="23" key="1">
    <citation type="submission" date="2021-01" db="EMBL/GenBank/DDBJ databases">
        <authorList>
            <consortium name="Genoscope - CEA"/>
            <person name="William W."/>
        </authorList>
    </citation>
    <scope>NUCLEOTIDE SEQUENCE</scope>
</reference>
<dbReference type="InterPro" id="IPR011009">
    <property type="entry name" value="Kinase-like_dom_sf"/>
</dbReference>
<evidence type="ECO:0000256" key="4">
    <source>
        <dbReference type="ARBA" id="ARBA00022553"/>
    </source>
</evidence>
<comment type="subcellular location">
    <subcellularLocation>
        <location evidence="1">Membrane</location>
        <topology evidence="1">Single-pass type I membrane protein</topology>
    </subcellularLocation>
</comment>
<keyword evidence="15" id="KW-0675">Receptor</keyword>
<dbReference type="PROSITE" id="PS00108">
    <property type="entry name" value="PROTEIN_KINASE_ST"/>
    <property type="match status" value="3"/>
</dbReference>
<dbReference type="PANTHER" id="PTHR48006">
    <property type="entry name" value="LEUCINE-RICH REPEAT-CONTAINING PROTEIN DDB_G0281931-RELATED"/>
    <property type="match status" value="1"/>
</dbReference>
<comment type="catalytic activity">
    <reaction evidence="17">
        <text>L-threonyl-[protein] + ATP = O-phospho-L-threonyl-[protein] + ADP + H(+)</text>
        <dbReference type="Rhea" id="RHEA:46608"/>
        <dbReference type="Rhea" id="RHEA-COMP:11060"/>
        <dbReference type="Rhea" id="RHEA-COMP:11605"/>
        <dbReference type="ChEBI" id="CHEBI:15378"/>
        <dbReference type="ChEBI" id="CHEBI:30013"/>
        <dbReference type="ChEBI" id="CHEBI:30616"/>
        <dbReference type="ChEBI" id="CHEBI:61977"/>
        <dbReference type="ChEBI" id="CHEBI:456216"/>
        <dbReference type="EC" id="2.7.11.1"/>
    </reaction>
</comment>
<organism evidence="23">
    <name type="scientific">Brassica napus</name>
    <name type="common">Rape</name>
    <dbReference type="NCBI Taxonomy" id="3708"/>
    <lineage>
        <taxon>Eukaryota</taxon>
        <taxon>Viridiplantae</taxon>
        <taxon>Streptophyta</taxon>
        <taxon>Embryophyta</taxon>
        <taxon>Tracheophyta</taxon>
        <taxon>Spermatophyta</taxon>
        <taxon>Magnoliopsida</taxon>
        <taxon>eudicotyledons</taxon>
        <taxon>Gunneridae</taxon>
        <taxon>Pentapetalae</taxon>
        <taxon>rosids</taxon>
        <taxon>malvids</taxon>
        <taxon>Brassicales</taxon>
        <taxon>Brassicaceae</taxon>
        <taxon>Brassiceae</taxon>
        <taxon>Brassica</taxon>
    </lineage>
</organism>
<dbReference type="Gene3D" id="1.10.510.10">
    <property type="entry name" value="Transferase(Phosphotransferase) domain 1"/>
    <property type="match status" value="3"/>
</dbReference>
<dbReference type="PROSITE" id="PS50011">
    <property type="entry name" value="PROTEIN_KINASE_DOM"/>
    <property type="match status" value="3"/>
</dbReference>
<dbReference type="EC" id="2.7.11.1" evidence="2"/>
<evidence type="ECO:0000256" key="10">
    <source>
        <dbReference type="ARBA" id="ARBA00022741"/>
    </source>
</evidence>
<keyword evidence="12 19" id="KW-0067">ATP-binding</keyword>
<evidence type="ECO:0000256" key="21">
    <source>
        <dbReference type="SAM" id="Phobius"/>
    </source>
</evidence>
<dbReference type="PANTHER" id="PTHR48006:SF66">
    <property type="entry name" value="PROTEIN KINASE DOMAIN-CONTAINING PROTEIN"/>
    <property type="match status" value="1"/>
</dbReference>
<evidence type="ECO:0000313" key="23">
    <source>
        <dbReference type="EMBL" id="CAF1709772.1"/>
    </source>
</evidence>
<dbReference type="InterPro" id="IPR000719">
    <property type="entry name" value="Prot_kinase_dom"/>
</dbReference>
<feature type="compositionally biased region" description="Polar residues" evidence="20">
    <location>
        <begin position="2131"/>
        <end position="2149"/>
    </location>
</feature>
<evidence type="ECO:0000256" key="7">
    <source>
        <dbReference type="ARBA" id="ARBA00022692"/>
    </source>
</evidence>
<keyword evidence="14 21" id="KW-0472">Membrane</keyword>
<dbReference type="Pfam" id="PF00560">
    <property type="entry name" value="LRR_1"/>
    <property type="match status" value="4"/>
</dbReference>
<dbReference type="Pfam" id="PF07714">
    <property type="entry name" value="PK_Tyr_Ser-Thr"/>
    <property type="match status" value="3"/>
</dbReference>
<evidence type="ECO:0000256" key="13">
    <source>
        <dbReference type="ARBA" id="ARBA00022989"/>
    </source>
</evidence>
<evidence type="ECO:0000256" key="17">
    <source>
        <dbReference type="ARBA" id="ARBA00047899"/>
    </source>
</evidence>
<dbReference type="CDD" id="cd14066">
    <property type="entry name" value="STKc_IRAK"/>
    <property type="match status" value="2"/>
</dbReference>
<dbReference type="SUPFAM" id="SSF56112">
    <property type="entry name" value="Protein kinase-like (PK-like)"/>
    <property type="match status" value="3"/>
</dbReference>
<keyword evidence="3" id="KW-0723">Serine/threonine-protein kinase</keyword>
<evidence type="ECO:0000256" key="15">
    <source>
        <dbReference type="ARBA" id="ARBA00023170"/>
    </source>
</evidence>
<evidence type="ECO:0000256" key="3">
    <source>
        <dbReference type="ARBA" id="ARBA00022527"/>
    </source>
</evidence>
<keyword evidence="4" id="KW-0597">Phosphoprotein</keyword>
<evidence type="ECO:0000256" key="12">
    <source>
        <dbReference type="ARBA" id="ARBA00022840"/>
    </source>
</evidence>
<dbReference type="GO" id="GO:0016020">
    <property type="term" value="C:membrane"/>
    <property type="evidence" value="ECO:0007669"/>
    <property type="project" value="UniProtKB-SubCell"/>
</dbReference>
<keyword evidence="7 21" id="KW-0812">Transmembrane</keyword>
<dbReference type="SMART" id="SM00220">
    <property type="entry name" value="S_TKc"/>
    <property type="match status" value="3"/>
</dbReference>
<sequence length="2176" mass="241468">MQRELSDGTIIAVKQLSSKSCQGNREFVNEIGMISGLNHPNLVKLYGCCVEKDQLLLVYEYMENNSLALALSGRSSLKLDWSARKKICVGLARGLEFLHEGAAIRMIHRDIKTPNVLLDADLNAKISDFGLARLHEEEHTHISTKVAGTILFSSSGDALMGHLTEKADVYSFGVVAMEIVSGKSNTTQKGSDDNAPLIKWAMTLQQKGDIMEIVDPKLEGELNSLEAERMIKVALVCTNATPSLRPLMSEAVKMLEGEMEIPQIMSGPAVYGHDLNFSKLMEMQESTSMSGYVHALEEIATTLGIKRVNLSYKDPCDSQSLMIIKQADRNLEVNNTIACDCSFNNNMTCHITELSLVNLTLVGKVPPELAKLRHLRSIDLSANYLTGTIPPEWVSMPYLTFIWLCGNRLSGNLPTWWQNFKNLKFLGVEGNQFSGTIPDELGNLTKLVKLDLASNQFTGSLPITLDRLVNLEQLWISDNKFSGTIPAYIGKWSRLRKLFLHASGLKGPFPDAGACLENLIDLRISDTTGINSFPVLSSKVIETLILRNVGLSGPIPSYIWNLPNLTRLDLSFNKLTGEVQDIQKAPKLTYTYLTGNMLSGNVESAFLINNKPNIDLSYNNFSWSSSWRQSCVPDFPEHNNFWTFIAQETSSLERPSKLGFSSPVLRYARSVHINCGGEDIKITNSFGKITYQADNSKTNAATNHHLENWGISNTGDFTDDAYVDDTFIISTSLRLSKDSPHLYKTARRSALSLVYYAFCLENGAYNVKLHFMEIQFSEREVYSRIGRRIFDVYVQVKWKIVLRDFNIKEEANGTLKPVVKELKANVTDHLLEIRLYWAGKGTALIPNRGNYGPLISAISLCHSKNPYYLLSAAATLLLHIDLGLGLIILLHGVLLGMRGVWQKSSQKILEVSSRGLQTVCFTWRQLQAATNDFDEANKLGEGGFGSVFKGELPDGTIIAVKQLSSKSCQGNREFVNEIGMISGLNHPNLVKLYGCCVEKDQLLLVYEYMENNSLALALSGKSNSLKLDWAARKKICVGIAKGLEFLHEGAAMRMIHRDIKTPNVLLDADLSAKISDFGLARLHEEEHTHISTKIAGTIGYMAPEYALMGHLTEKADVYSFGVVAMEIVSGKSNTTQKGSDDNAPLIKWAMTLQQKGDIMEIVDPKLEGEFNSLEAERMIKVALVCTNATPSLRPLMSEAVKMLEGEMEIPQIMSGPAVYGHDLNFSKLMEMQESTSMSGYVHALEEIAITLGIKRVNLSYKDPCGSRSLMVIKQVDWNPEVNNTIACDCSFNNNMTCHITELTLVNLTLVGKVPPELAKLRHLRSTGVEGNQFSGTIPDELGNLTKLVKLHLASSRFTGSLPITLARQVNLERLWISDNKFSGTIPAYIGKWSRLRKLSLHASGLKGLFPDAVACLENLIDLRISDTTGINSFPILTSKVIETLILRNVGLSGPIPSYIWNLPNLTRLDLSFNKLTGEVQDIQKAPKLTHTYLTGNMLSGNVESAFLINNKPNIDLSYNNFSWSSSCQEKSNINTYRSSILKNNLTGLLPCAGPVNCKTYQRSIHINCGGEDIKIKNSFGKITYQADNSKTMAVTNHHQENWGISNTGDFTDDVSDDDTFIISTSLRLSKDSPHLYKTARRSALSLVYYAFCLENGAYNVKLHFMEIQFSEKEVYSRIGRRIFDVYVQGKLFLRDFNIKEEANGPLKPVVKELKVNVTDHLLEIRLYWAGKGTTLIPSRGNYGPLISAISLCHSLEPRCGAERIKHHISYPLILGATGSLVTITLLAVGIYARRRRLKYNNTRKRDLRAHGLQTVCFTWRQLQAATNNFDQANKLGEGGFGSVFKGELSDGTIIAVKQLSSKSCQGNREFVNEIGMISGLNHPNLVKLYGCCVEKNQLLLVYEYMENNSLALVLSGKSSMKLDWKARQKICVGIARGLEFLHEGSMITMVHRDIKTPNVLLDADLNAKISDFGLARIHEEEHTHISTKVAGTMGYMAPEYVLWGQLTEKADVYSFGVVAMEIVSGKSNTKHKGTADHISLLDWALSLHQKGNILEVVDPILEGHFDKKEAVRMINVALVCTNSSPALRPTMSEAVKMLEGVIELTQVSSDPGIYGDDWSLLKLRDIDDTHGSSSTSGVTDQTRTTTKSSVSGCDLYPLYPESMTLNSTVEYHSSSL</sequence>
<protein>
    <recommendedName>
        <fullName evidence="2">non-specific serine/threonine protein kinase</fullName>
        <ecNumber evidence="2">2.7.11.1</ecNumber>
    </recommendedName>
</protein>
<dbReference type="Gene3D" id="2.60.120.430">
    <property type="entry name" value="Galactose-binding lectin"/>
    <property type="match status" value="2"/>
</dbReference>
<evidence type="ECO:0000256" key="2">
    <source>
        <dbReference type="ARBA" id="ARBA00012513"/>
    </source>
</evidence>
<keyword evidence="10 19" id="KW-0547">Nucleotide-binding</keyword>
<keyword evidence="11" id="KW-0418">Kinase</keyword>
<evidence type="ECO:0000256" key="20">
    <source>
        <dbReference type="SAM" id="MobiDB-lite"/>
    </source>
</evidence>